<name>A0AA39U6L0_9PEZI</name>
<proteinExistence type="predicted"/>
<evidence type="ECO:0000256" key="2">
    <source>
        <dbReference type="SAM" id="Phobius"/>
    </source>
</evidence>
<accession>A0AA39U6L0</accession>
<gene>
    <name evidence="4" type="ORF">B0T17DRAFT_389329</name>
</gene>
<feature type="signal peptide" evidence="3">
    <location>
        <begin position="1"/>
        <end position="23"/>
    </location>
</feature>
<feature type="compositionally biased region" description="Low complexity" evidence="1">
    <location>
        <begin position="202"/>
        <end position="247"/>
    </location>
</feature>
<evidence type="ECO:0000313" key="4">
    <source>
        <dbReference type="EMBL" id="KAK0612935.1"/>
    </source>
</evidence>
<feature type="region of interest" description="Disordered" evidence="1">
    <location>
        <begin position="315"/>
        <end position="339"/>
    </location>
</feature>
<evidence type="ECO:0000313" key="5">
    <source>
        <dbReference type="Proteomes" id="UP001174934"/>
    </source>
</evidence>
<feature type="region of interest" description="Disordered" evidence="1">
    <location>
        <begin position="91"/>
        <end position="117"/>
    </location>
</feature>
<protein>
    <recommendedName>
        <fullName evidence="6">Mid2 domain-containing protein</fullName>
    </recommendedName>
</protein>
<dbReference type="AlphaFoldDB" id="A0AA39U6L0"/>
<dbReference type="Proteomes" id="UP001174934">
    <property type="component" value="Unassembled WGS sequence"/>
</dbReference>
<keyword evidence="5" id="KW-1185">Reference proteome</keyword>
<feature type="transmembrane region" description="Helical" evidence="2">
    <location>
        <begin position="257"/>
        <end position="281"/>
    </location>
</feature>
<feature type="compositionally biased region" description="Polar residues" evidence="1">
    <location>
        <begin position="93"/>
        <end position="104"/>
    </location>
</feature>
<feature type="region of interest" description="Disordered" evidence="1">
    <location>
        <begin position="378"/>
        <end position="449"/>
    </location>
</feature>
<sequence length="490" mass="50987">MRISTWQTWLVAALTVGVGNVKGDTLEFDDIRGSLANESYAIFTTNSADPGAESKTFKWKVNNDSLQIDRVNLYQSKSDGSIEQIAFGKRPENNLNVGSPTTPSVLDPTLSRRQEDSAPTGVITPVLEVTSSPGEGSVTIPDIRDFVTSPGYPLYFEAVWPGNKGFSYSEAFTIVNGTDQTAINGAVNSGKYQDSKPFKIESNSTNSNINPNISPSGSLINPSTASSPAANSLVGTTSTPTAVPVSSSDGGGLSTGAIIGIAVACGIAGLAILSTVVWLILRRRLRNKGIGGPGGRPYGIERNRTDELMAEKEANAGGADLSPHSPYSDDGGIGGGIGIAHSEEGPIHYGSGSLPNNGTTLAATAATAAMLTHHNNQTRALPTASEENTRSFSPYSDHTAGAGVGAGSPHSTHFASAIQSEEPVSATTTTRGGMASPVPGRGTPSSGAVPTQYAHLVEDGMTEDEIRRLEEEERQLDAAIEQAEMRGIAL</sequence>
<keyword evidence="2" id="KW-0812">Transmembrane</keyword>
<dbReference type="EMBL" id="JAULSR010000008">
    <property type="protein sequence ID" value="KAK0612935.1"/>
    <property type="molecule type" value="Genomic_DNA"/>
</dbReference>
<feature type="compositionally biased region" description="Polar residues" evidence="1">
    <location>
        <begin position="409"/>
        <end position="419"/>
    </location>
</feature>
<evidence type="ECO:0000256" key="1">
    <source>
        <dbReference type="SAM" id="MobiDB-lite"/>
    </source>
</evidence>
<comment type="caution">
    <text evidence="4">The sequence shown here is derived from an EMBL/GenBank/DDBJ whole genome shotgun (WGS) entry which is preliminary data.</text>
</comment>
<evidence type="ECO:0000256" key="3">
    <source>
        <dbReference type="SAM" id="SignalP"/>
    </source>
</evidence>
<feature type="chain" id="PRO_5041320974" description="Mid2 domain-containing protein" evidence="3">
    <location>
        <begin position="24"/>
        <end position="490"/>
    </location>
</feature>
<evidence type="ECO:0008006" key="6">
    <source>
        <dbReference type="Google" id="ProtNLM"/>
    </source>
</evidence>
<reference evidence="4" key="1">
    <citation type="submission" date="2023-06" db="EMBL/GenBank/DDBJ databases">
        <title>Genome-scale phylogeny and comparative genomics of the fungal order Sordariales.</title>
        <authorList>
            <consortium name="Lawrence Berkeley National Laboratory"/>
            <person name="Hensen N."/>
            <person name="Bonometti L."/>
            <person name="Westerberg I."/>
            <person name="Brannstrom I.O."/>
            <person name="Guillou S."/>
            <person name="Cros-Aarteil S."/>
            <person name="Calhoun S."/>
            <person name="Haridas S."/>
            <person name="Kuo A."/>
            <person name="Mondo S."/>
            <person name="Pangilinan J."/>
            <person name="Riley R."/>
            <person name="LaButti K."/>
            <person name="Andreopoulos B."/>
            <person name="Lipzen A."/>
            <person name="Chen C."/>
            <person name="Yanf M."/>
            <person name="Daum C."/>
            <person name="Ng V."/>
            <person name="Clum A."/>
            <person name="Steindorff A."/>
            <person name="Ohm R."/>
            <person name="Martin F."/>
            <person name="Silar P."/>
            <person name="Natvig D."/>
            <person name="Lalanne C."/>
            <person name="Gautier V."/>
            <person name="Ament-velasquez S.L."/>
            <person name="Kruys A."/>
            <person name="Hutchinson M.I."/>
            <person name="Powell A.J."/>
            <person name="Barry K."/>
            <person name="Miller A.N."/>
            <person name="Grigoriev I.V."/>
            <person name="Debuchy R."/>
            <person name="Gladieux P."/>
            <person name="Thoren M.H."/>
            <person name="Johannesson H."/>
        </authorList>
    </citation>
    <scope>NUCLEOTIDE SEQUENCE</scope>
    <source>
        <strain evidence="4">SMH3391-2</strain>
    </source>
</reference>
<keyword evidence="3" id="KW-0732">Signal</keyword>
<keyword evidence="2" id="KW-0472">Membrane</keyword>
<keyword evidence="2" id="KW-1133">Transmembrane helix</keyword>
<feature type="region of interest" description="Disordered" evidence="1">
    <location>
        <begin position="201"/>
        <end position="247"/>
    </location>
</feature>
<organism evidence="4 5">
    <name type="scientific">Bombardia bombarda</name>
    <dbReference type="NCBI Taxonomy" id="252184"/>
    <lineage>
        <taxon>Eukaryota</taxon>
        <taxon>Fungi</taxon>
        <taxon>Dikarya</taxon>
        <taxon>Ascomycota</taxon>
        <taxon>Pezizomycotina</taxon>
        <taxon>Sordariomycetes</taxon>
        <taxon>Sordariomycetidae</taxon>
        <taxon>Sordariales</taxon>
        <taxon>Lasiosphaeriaceae</taxon>
        <taxon>Bombardia</taxon>
    </lineage>
</organism>